<comment type="caution">
    <text evidence="2">The sequence shown here is derived from an EMBL/GenBank/DDBJ whole genome shotgun (WGS) entry which is preliminary data.</text>
</comment>
<keyword evidence="1" id="KW-1133">Transmembrane helix</keyword>
<evidence type="ECO:0000313" key="2">
    <source>
        <dbReference type="EMBL" id="MFC6043531.1"/>
    </source>
</evidence>
<proteinExistence type="predicted"/>
<dbReference type="RefSeq" id="WP_379153661.1">
    <property type="nucleotide sequence ID" value="NZ_JBHSRJ010000004.1"/>
</dbReference>
<feature type="transmembrane region" description="Helical" evidence="1">
    <location>
        <begin position="225"/>
        <end position="243"/>
    </location>
</feature>
<feature type="transmembrane region" description="Helical" evidence="1">
    <location>
        <begin position="183"/>
        <end position="205"/>
    </location>
</feature>
<keyword evidence="1" id="KW-0472">Membrane</keyword>
<gene>
    <name evidence="2" type="ORF">ACFPYL_10620</name>
</gene>
<protein>
    <submittedName>
        <fullName evidence="2">Uncharacterized protein</fullName>
    </submittedName>
</protein>
<reference evidence="3" key="1">
    <citation type="journal article" date="2019" name="Int. J. Syst. Evol. Microbiol.">
        <title>The Global Catalogue of Microorganisms (GCM) 10K type strain sequencing project: providing services to taxonomists for standard genome sequencing and annotation.</title>
        <authorList>
            <consortium name="The Broad Institute Genomics Platform"/>
            <consortium name="The Broad Institute Genome Sequencing Center for Infectious Disease"/>
            <person name="Wu L."/>
            <person name="Ma J."/>
        </authorList>
    </citation>
    <scope>NUCLEOTIDE SEQUENCE [LARGE SCALE GENOMIC DNA]</scope>
    <source>
        <strain evidence="3">CCUG 54522</strain>
    </source>
</reference>
<sequence length="325" mass="35208">MFEQIIELLSENELARLAADNMGDLSLRDAVDALRIARRVLERAEGVQHDLIPGVILGEIVGGSFGDQLSNLLDLMRAYGPRQDNLVQARGQIERQARELKDRVLTLVPYIRTDEQTLQQALDEAASATSTASDAADALVTLRDQVEKQQTALASASASTAATDLSRFYKDQAASHAESAKTFLAVAVVAAVVLTLLTVAFLFVWPPDYDSADTSTQWLEVARHTVSRLVVLSIAGFAVAFCVRNYRVNMHLEVLNKRRENALNTFGLLQAAVTTDDARNIVVGELVQSVFLSEETGYLSGNSDRTIIESPGGAGLISAMTSKGD</sequence>
<keyword evidence="1" id="KW-0812">Transmembrane</keyword>
<dbReference type="EMBL" id="JBHSRJ010000004">
    <property type="protein sequence ID" value="MFC6043531.1"/>
    <property type="molecule type" value="Genomic_DNA"/>
</dbReference>
<keyword evidence="3" id="KW-1185">Reference proteome</keyword>
<evidence type="ECO:0000256" key="1">
    <source>
        <dbReference type="SAM" id="Phobius"/>
    </source>
</evidence>
<organism evidence="2 3">
    <name type="scientific">Nocardioides hankookensis</name>
    <dbReference type="NCBI Taxonomy" id="443157"/>
    <lineage>
        <taxon>Bacteria</taxon>
        <taxon>Bacillati</taxon>
        <taxon>Actinomycetota</taxon>
        <taxon>Actinomycetes</taxon>
        <taxon>Propionibacteriales</taxon>
        <taxon>Nocardioidaceae</taxon>
        <taxon>Nocardioides</taxon>
    </lineage>
</organism>
<evidence type="ECO:0000313" key="3">
    <source>
        <dbReference type="Proteomes" id="UP001596135"/>
    </source>
</evidence>
<accession>A0ABW1LHV1</accession>
<name>A0ABW1LHV1_9ACTN</name>
<dbReference type="Proteomes" id="UP001596135">
    <property type="component" value="Unassembled WGS sequence"/>
</dbReference>